<feature type="region of interest" description="Disordered" evidence="1">
    <location>
        <begin position="36"/>
        <end position="57"/>
    </location>
</feature>
<name>A0A6J4VPV2_9BACT</name>
<proteinExistence type="predicted"/>
<accession>A0A6J4VPV2</accession>
<dbReference type="EMBL" id="CADCWF010000363">
    <property type="protein sequence ID" value="CAA9583414.1"/>
    <property type="molecule type" value="Genomic_DNA"/>
</dbReference>
<sequence>MLNAADEHGGLAETAHLLRCLAKAEQSLAAIERAWEGGGTPARIAQPRNDPERAGKA</sequence>
<evidence type="ECO:0000256" key="1">
    <source>
        <dbReference type="SAM" id="MobiDB-lite"/>
    </source>
</evidence>
<protein>
    <submittedName>
        <fullName evidence="2">Uncharacterized protein</fullName>
    </submittedName>
</protein>
<dbReference type="AlphaFoldDB" id="A0A6J4VPV2"/>
<evidence type="ECO:0000313" key="2">
    <source>
        <dbReference type="EMBL" id="CAA9583414.1"/>
    </source>
</evidence>
<gene>
    <name evidence="2" type="ORF">AVDCRST_MAG59-5117</name>
</gene>
<organism evidence="2">
    <name type="scientific">uncultured Thermomicrobiales bacterium</name>
    <dbReference type="NCBI Taxonomy" id="1645740"/>
    <lineage>
        <taxon>Bacteria</taxon>
        <taxon>Pseudomonadati</taxon>
        <taxon>Thermomicrobiota</taxon>
        <taxon>Thermomicrobia</taxon>
        <taxon>Thermomicrobiales</taxon>
        <taxon>environmental samples</taxon>
    </lineage>
</organism>
<reference evidence="2" key="1">
    <citation type="submission" date="2020-02" db="EMBL/GenBank/DDBJ databases">
        <authorList>
            <person name="Meier V. D."/>
        </authorList>
    </citation>
    <scope>NUCLEOTIDE SEQUENCE</scope>
    <source>
        <strain evidence="2">AVDCRST_MAG59</strain>
    </source>
</reference>